<feature type="non-terminal residue" evidence="2">
    <location>
        <position position="1"/>
    </location>
</feature>
<dbReference type="AlphaFoldDB" id="A0A0N8PR51"/>
<keyword evidence="3" id="KW-1185">Reference proteome</keyword>
<gene>
    <name evidence="2" type="ORF">SE17_35335</name>
</gene>
<evidence type="ECO:0000313" key="3">
    <source>
        <dbReference type="Proteomes" id="UP000050509"/>
    </source>
</evidence>
<reference evidence="2 3" key="1">
    <citation type="submission" date="2015-09" db="EMBL/GenBank/DDBJ databases">
        <title>Draft genome sequence of Kouleothrix aurantiaca JCM 19913.</title>
        <authorList>
            <person name="Hemp J."/>
        </authorList>
    </citation>
    <scope>NUCLEOTIDE SEQUENCE [LARGE SCALE GENOMIC DNA]</scope>
    <source>
        <strain evidence="2 3">COM-B</strain>
    </source>
</reference>
<dbReference type="Proteomes" id="UP000050509">
    <property type="component" value="Unassembled WGS sequence"/>
</dbReference>
<protein>
    <submittedName>
        <fullName evidence="2">Uncharacterized protein</fullName>
    </submittedName>
</protein>
<keyword evidence="1" id="KW-0812">Transmembrane</keyword>
<keyword evidence="1" id="KW-1133">Transmembrane helix</keyword>
<keyword evidence="1" id="KW-0472">Membrane</keyword>
<evidence type="ECO:0000313" key="2">
    <source>
        <dbReference type="EMBL" id="KPV48949.1"/>
    </source>
</evidence>
<comment type="caution">
    <text evidence="2">The sequence shown here is derived from an EMBL/GenBank/DDBJ whole genome shotgun (WGS) entry which is preliminary data.</text>
</comment>
<sequence length="142" mass="15368">PFLLLPLGALLETRAGRRGLIVLLALAIGVNLLGILVDFNTYINDLTHGDMAREAIYLYQPAFSPILAHLRAIDLRNVPIASFALADPQFGFPEPWATLFSASFVVLLLGAALGLWRALAHAAQPKLLKPDITTGEHHALPD</sequence>
<organism evidence="2 3">
    <name type="scientific">Kouleothrix aurantiaca</name>
    <dbReference type="NCBI Taxonomy" id="186479"/>
    <lineage>
        <taxon>Bacteria</taxon>
        <taxon>Bacillati</taxon>
        <taxon>Chloroflexota</taxon>
        <taxon>Chloroflexia</taxon>
        <taxon>Chloroflexales</taxon>
        <taxon>Roseiflexineae</taxon>
        <taxon>Roseiflexaceae</taxon>
        <taxon>Kouleothrix</taxon>
    </lineage>
</organism>
<accession>A0A0N8PR51</accession>
<name>A0A0N8PR51_9CHLR</name>
<proteinExistence type="predicted"/>
<dbReference type="EMBL" id="LJCR01002287">
    <property type="protein sequence ID" value="KPV48949.1"/>
    <property type="molecule type" value="Genomic_DNA"/>
</dbReference>
<evidence type="ECO:0000256" key="1">
    <source>
        <dbReference type="SAM" id="Phobius"/>
    </source>
</evidence>
<feature type="transmembrane region" description="Helical" evidence="1">
    <location>
        <begin position="96"/>
        <end position="119"/>
    </location>
</feature>
<feature type="transmembrane region" description="Helical" evidence="1">
    <location>
        <begin position="20"/>
        <end position="43"/>
    </location>
</feature>